<dbReference type="CAZy" id="GH63">
    <property type="family name" value="Glycoside Hydrolase Family 63"/>
</dbReference>
<dbReference type="PANTHER" id="PTHR10412:SF11">
    <property type="entry name" value="MANNOSYL-OLIGOSACCHARIDE GLUCOSIDASE"/>
    <property type="match status" value="1"/>
</dbReference>
<dbReference type="AlphaFoldDB" id="A8LIY4"/>
<dbReference type="PANTHER" id="PTHR10412">
    <property type="entry name" value="MANNOSYL-OLIGOSACCHARIDE GLUCOSIDASE"/>
    <property type="match status" value="1"/>
</dbReference>
<dbReference type="Proteomes" id="UP000006833">
    <property type="component" value="Chromosome"/>
</dbReference>
<evidence type="ECO:0000313" key="6">
    <source>
        <dbReference type="Proteomes" id="UP000006833"/>
    </source>
</evidence>
<dbReference type="GO" id="GO:0006487">
    <property type="term" value="P:protein N-linked glycosylation"/>
    <property type="evidence" value="ECO:0007669"/>
    <property type="project" value="TreeGrafter"/>
</dbReference>
<evidence type="ECO:0000256" key="3">
    <source>
        <dbReference type="ARBA" id="ARBA00023295"/>
    </source>
</evidence>
<accession>A8LIY4</accession>
<dbReference type="eggNOG" id="COG3408">
    <property type="taxonomic scope" value="Bacteria"/>
</dbReference>
<dbReference type="STRING" id="398580.Dshi_1356"/>
<name>A8LIY4_DINSH</name>
<dbReference type="InterPro" id="IPR004888">
    <property type="entry name" value="Glycoside_hydrolase_63"/>
</dbReference>
<dbReference type="RefSeq" id="WP_012178028.1">
    <property type="nucleotide sequence ID" value="NC_009952.1"/>
</dbReference>
<dbReference type="EMBL" id="CP000830">
    <property type="protein sequence ID" value="ABV93098.1"/>
    <property type="molecule type" value="Genomic_DNA"/>
</dbReference>
<feature type="domain" description="Mannosylglycerate hydrolase MGH1-like glycoside hydrolase" evidence="4">
    <location>
        <begin position="34"/>
        <end position="405"/>
    </location>
</feature>
<protein>
    <recommendedName>
        <fullName evidence="4">Mannosylglycerate hydrolase MGH1-like glycoside hydrolase domain-containing protein</fullName>
    </recommendedName>
</protein>
<dbReference type="InterPro" id="IPR012341">
    <property type="entry name" value="6hp_glycosidase-like_sf"/>
</dbReference>
<dbReference type="SUPFAM" id="SSF48208">
    <property type="entry name" value="Six-hairpin glycosidases"/>
    <property type="match status" value="1"/>
</dbReference>
<keyword evidence="2" id="KW-0378">Hydrolase</keyword>
<dbReference type="GO" id="GO:0009311">
    <property type="term" value="P:oligosaccharide metabolic process"/>
    <property type="evidence" value="ECO:0007669"/>
    <property type="project" value="InterPro"/>
</dbReference>
<organism evidence="5 6">
    <name type="scientific">Dinoroseobacter shibae (strain DSM 16493 / NCIMB 14021 / DFL 12)</name>
    <dbReference type="NCBI Taxonomy" id="398580"/>
    <lineage>
        <taxon>Bacteria</taxon>
        <taxon>Pseudomonadati</taxon>
        <taxon>Pseudomonadota</taxon>
        <taxon>Alphaproteobacteria</taxon>
        <taxon>Rhodobacterales</taxon>
        <taxon>Roseobacteraceae</taxon>
        <taxon>Dinoroseobacter</taxon>
    </lineage>
</organism>
<dbReference type="HOGENOM" id="CLU_015270_1_0_5"/>
<keyword evidence="3" id="KW-0326">Glycosidase</keyword>
<dbReference type="InterPro" id="IPR054491">
    <property type="entry name" value="MGH1-like_GH"/>
</dbReference>
<evidence type="ECO:0000256" key="2">
    <source>
        <dbReference type="ARBA" id="ARBA00022801"/>
    </source>
</evidence>
<sequence length="424" mass="47332">MKDILDASALDVEARRILEMNDRGGYSVPTAGLYPYQWNWDSAFAALGYAMFDLARGWKELEVLMAGQWDDGMVPHIQFHKVDPSYFPGPDIWGGVGPVPSSGISQPPIAATMARLIYELDPEAGATPMRALYPSFVAWHRWFMDWRLDSGAVCLTHPWEAGRDNAPDWDGSLARIDPVGIDPYERRDTGHVDPSMRPRKSDYDRYLWLVKQGHDCGWDQARLLEINPFRMADPTMHFTLLRAHRDLAWLGRELGLDTASLPDWIAQLEAGAETLWNAALGAYDVRDTASGAWAQAVSNAAFLCWYACVDPKDSLATYARVQAPVRFGVASHDPESPAFEPKRYWRGPSWAMMNMLIAMGFDEAGLPEGAALRDSTARLIAENGFAEYFDPLTGAPAGGRDFTWTAAVWLAWCSPNVGRGRWAR</sequence>
<dbReference type="GO" id="GO:0004573">
    <property type="term" value="F:Glc3Man9GlcNAc2 oligosaccharide glucosidase activity"/>
    <property type="evidence" value="ECO:0007669"/>
    <property type="project" value="InterPro"/>
</dbReference>
<evidence type="ECO:0000259" key="4">
    <source>
        <dbReference type="Pfam" id="PF22422"/>
    </source>
</evidence>
<reference evidence="6" key="1">
    <citation type="journal article" date="2010" name="ISME J.">
        <title>The complete genome sequence of the algal symbiont Dinoroseobacter shibae: a hitchhiker's guide to life in the sea.</title>
        <authorList>
            <person name="Wagner-Dobler I."/>
            <person name="Ballhausen B."/>
            <person name="Berger M."/>
            <person name="Brinkhoff T."/>
            <person name="Buchholz I."/>
            <person name="Bunk B."/>
            <person name="Cypionka H."/>
            <person name="Daniel R."/>
            <person name="Drepper T."/>
            <person name="Gerdts G."/>
            <person name="Hahnke S."/>
            <person name="Han C."/>
            <person name="Jahn D."/>
            <person name="Kalhoefer D."/>
            <person name="Kiss H."/>
            <person name="Klenk H.P."/>
            <person name="Kyrpides N."/>
            <person name="Liebl W."/>
            <person name="Liesegang H."/>
            <person name="Meincke L."/>
            <person name="Pati A."/>
            <person name="Petersen J."/>
            <person name="Piekarski T."/>
            <person name="Pommerenke C."/>
            <person name="Pradella S."/>
            <person name="Pukall R."/>
            <person name="Rabus R."/>
            <person name="Stackebrandt E."/>
            <person name="Thole S."/>
            <person name="Thompson L."/>
            <person name="Tielen P."/>
            <person name="Tomasch J."/>
            <person name="von Jan M."/>
            <person name="Wanphrut N."/>
            <person name="Wichels A."/>
            <person name="Zech H."/>
            <person name="Simon M."/>
        </authorList>
    </citation>
    <scope>NUCLEOTIDE SEQUENCE [LARGE SCALE GENOMIC DNA]</scope>
    <source>
        <strain evidence="6">DSM 16493 / NCIMB 14021 / DFL 12</strain>
    </source>
</reference>
<keyword evidence="6" id="KW-1185">Reference proteome</keyword>
<dbReference type="InterPro" id="IPR008928">
    <property type="entry name" value="6-hairpin_glycosidase_sf"/>
</dbReference>
<dbReference type="OrthoDB" id="9781878at2"/>
<evidence type="ECO:0000313" key="5">
    <source>
        <dbReference type="EMBL" id="ABV93098.1"/>
    </source>
</evidence>
<dbReference type="Pfam" id="PF22422">
    <property type="entry name" value="MGH1-like_GH"/>
    <property type="match status" value="1"/>
</dbReference>
<gene>
    <name evidence="5" type="ordered locus">Dshi_1356</name>
</gene>
<comment type="similarity">
    <text evidence="1">Belongs to the glycosyl hydrolase 63 family.</text>
</comment>
<proteinExistence type="inferred from homology"/>
<dbReference type="KEGG" id="dsh:Dshi_1356"/>
<evidence type="ECO:0000256" key="1">
    <source>
        <dbReference type="ARBA" id="ARBA00010833"/>
    </source>
</evidence>
<dbReference type="Gene3D" id="1.50.10.10">
    <property type="match status" value="1"/>
</dbReference>